<proteinExistence type="inferred from homology"/>
<keyword evidence="6" id="KW-0735">Signal-anchor</keyword>
<keyword evidence="8 12" id="KW-0472">Membrane</keyword>
<keyword evidence="14" id="KW-1185">Reference proteome</keyword>
<dbReference type="AlphaFoldDB" id="A0A7D9CX84"/>
<keyword evidence="4" id="KW-0808">Transferase</keyword>
<dbReference type="GO" id="GO:0000030">
    <property type="term" value="F:mannosyltransferase activity"/>
    <property type="evidence" value="ECO:0007669"/>
    <property type="project" value="InterPro"/>
</dbReference>
<comment type="subcellular location">
    <subcellularLocation>
        <location evidence="1">Membrane</location>
        <topology evidence="1">Single-pass type II membrane protein</topology>
    </subcellularLocation>
</comment>
<evidence type="ECO:0000256" key="10">
    <source>
        <dbReference type="ARBA" id="ARBA00023316"/>
    </source>
</evidence>
<keyword evidence="9" id="KW-0325">Glycoprotein</keyword>
<evidence type="ECO:0000256" key="1">
    <source>
        <dbReference type="ARBA" id="ARBA00004606"/>
    </source>
</evidence>
<keyword evidence="5 12" id="KW-0812">Transmembrane</keyword>
<evidence type="ECO:0000313" key="14">
    <source>
        <dbReference type="Proteomes" id="UP000478008"/>
    </source>
</evidence>
<keyword evidence="10" id="KW-0961">Cell wall biogenesis/degradation</keyword>
<feature type="compositionally biased region" description="Basic and acidic residues" evidence="11">
    <location>
        <begin position="552"/>
        <end position="591"/>
    </location>
</feature>
<protein>
    <submittedName>
        <fullName evidence="13">DEBR0S2_19174g1_1</fullName>
    </submittedName>
</protein>
<dbReference type="GO" id="GO:0016020">
    <property type="term" value="C:membrane"/>
    <property type="evidence" value="ECO:0007669"/>
    <property type="project" value="UniProtKB-SubCell"/>
</dbReference>
<evidence type="ECO:0000256" key="5">
    <source>
        <dbReference type="ARBA" id="ARBA00022692"/>
    </source>
</evidence>
<evidence type="ECO:0000256" key="3">
    <source>
        <dbReference type="ARBA" id="ARBA00022676"/>
    </source>
</evidence>
<keyword evidence="7 12" id="KW-1133">Transmembrane helix</keyword>
<reference evidence="13 14" key="1">
    <citation type="submission" date="2019-07" db="EMBL/GenBank/DDBJ databases">
        <authorList>
            <person name="Friedrich A."/>
            <person name="Schacherer J."/>
        </authorList>
    </citation>
    <scope>NUCLEOTIDE SEQUENCE [LARGE SCALE GENOMIC DNA]</scope>
</reference>
<evidence type="ECO:0000256" key="2">
    <source>
        <dbReference type="ARBA" id="ARBA00009486"/>
    </source>
</evidence>
<evidence type="ECO:0000313" key="13">
    <source>
        <dbReference type="EMBL" id="VUG17914.1"/>
    </source>
</evidence>
<dbReference type="Proteomes" id="UP000478008">
    <property type="component" value="Unassembled WGS sequence"/>
</dbReference>
<evidence type="ECO:0000256" key="8">
    <source>
        <dbReference type="ARBA" id="ARBA00023136"/>
    </source>
</evidence>
<evidence type="ECO:0000256" key="7">
    <source>
        <dbReference type="ARBA" id="ARBA00022989"/>
    </source>
</evidence>
<accession>A0A7D9CX84</accession>
<evidence type="ECO:0000256" key="4">
    <source>
        <dbReference type="ARBA" id="ARBA00022679"/>
    </source>
</evidence>
<evidence type="ECO:0000256" key="9">
    <source>
        <dbReference type="ARBA" id="ARBA00023180"/>
    </source>
</evidence>
<gene>
    <name evidence="13" type="ORF">DEBR0S2_19174G</name>
</gene>
<evidence type="ECO:0000256" key="11">
    <source>
        <dbReference type="SAM" id="MobiDB-lite"/>
    </source>
</evidence>
<organism evidence="13 14">
    <name type="scientific">Dekkera bruxellensis</name>
    <name type="common">Brettanomyces custersii</name>
    <dbReference type="NCBI Taxonomy" id="5007"/>
    <lineage>
        <taxon>Eukaryota</taxon>
        <taxon>Fungi</taxon>
        <taxon>Dikarya</taxon>
        <taxon>Ascomycota</taxon>
        <taxon>Saccharomycotina</taxon>
        <taxon>Pichiomycetes</taxon>
        <taxon>Pichiales</taxon>
        <taxon>Pichiaceae</taxon>
        <taxon>Brettanomyces</taxon>
    </lineage>
</organism>
<feature type="region of interest" description="Disordered" evidence="11">
    <location>
        <begin position="552"/>
        <end position="594"/>
    </location>
</feature>
<name>A0A7D9CX84_DEKBR</name>
<sequence length="669" mass="76534">MHLKDTCLPGVWRSRKALKIGFLAVFLIGLISICFWTGIDTITSKLEGTQLVIWGLRANGHDDKTEQSISQGTPDAIEDAREQYYRLLDQSLEKMNLMPLGHYHSEVPSLYSGPRGILKQINNAKSTHINAYLGKREKDDEDVCGQLRFSKSNEKEDLDIKYSEAKQLGSEVNTDALLRYLNVSGYGTKVPKINMSKMENNHWYRFSGSAIWLEDQQCYFEVDRVMYAPKSRSVPWLSLIWMQLFDKNFNEIKNKRLRFMDLSSEEIEKVLSELRKEDVNKDEEKRERVLDKISIKFPTVMDISFTTEDFGRPQGPEDPRIFARLDDEGKTEPVVIFNQVNDLNQRAMFVGFPLRRKSSNAEHSVPTIQFNFRPETKLKLKSIEKNWMPFVEKAADSNIVSFIYELDPLSILQCTLDDGLCVMVQKAEDKGTRMGAQVSLRGGTNFIPIPEIVMNEIFTKEEMAKYNIKIWISFIKYHGWESGCGTSTYRPALSALIKTNDNYRIGMMSGAFDFGIDVLSFDGKSVKCDAGGPNVLTPNSIPFWKVMKLNKNNDGEKSKGDKNEEKSKDKKDGEKSNDTKETNEVVDEPKDSSMPSYRDLMGLTISEADRNVKILFINNLVNYLASSFKKSFRDNLQGFGDNSAQEMVDIEKCAAYDFLQYCKDYEKAH</sequence>
<keyword evidence="3" id="KW-0328">Glycosyltransferase</keyword>
<evidence type="ECO:0000256" key="12">
    <source>
        <dbReference type="SAM" id="Phobius"/>
    </source>
</evidence>
<dbReference type="EMBL" id="CABFWN010000002">
    <property type="protein sequence ID" value="VUG17914.1"/>
    <property type="molecule type" value="Genomic_DNA"/>
</dbReference>
<comment type="similarity">
    <text evidence="2">Belongs to the BMT family.</text>
</comment>
<dbReference type="InterPro" id="IPR021988">
    <property type="entry name" value="BMT1"/>
</dbReference>
<feature type="transmembrane region" description="Helical" evidence="12">
    <location>
        <begin position="20"/>
        <end position="39"/>
    </location>
</feature>
<dbReference type="GO" id="GO:0071555">
    <property type="term" value="P:cell wall organization"/>
    <property type="evidence" value="ECO:0007669"/>
    <property type="project" value="UniProtKB-KW"/>
</dbReference>
<dbReference type="Pfam" id="PF12141">
    <property type="entry name" value="BMT"/>
    <property type="match status" value="1"/>
</dbReference>
<evidence type="ECO:0000256" key="6">
    <source>
        <dbReference type="ARBA" id="ARBA00022968"/>
    </source>
</evidence>